<organism evidence="6">
    <name type="scientific">Archaeoglobus fulgidus</name>
    <dbReference type="NCBI Taxonomy" id="2234"/>
    <lineage>
        <taxon>Archaea</taxon>
        <taxon>Methanobacteriati</taxon>
        <taxon>Methanobacteriota</taxon>
        <taxon>Archaeoglobi</taxon>
        <taxon>Archaeoglobales</taxon>
        <taxon>Archaeoglobaceae</taxon>
        <taxon>Archaeoglobus</taxon>
    </lineage>
</organism>
<dbReference type="PANTHER" id="PTHR13326">
    <property type="entry name" value="TRNA PSEUDOURIDINE SYNTHASE D"/>
    <property type="match status" value="1"/>
</dbReference>
<proteinExistence type="inferred from homology"/>
<reference evidence="6" key="1">
    <citation type="journal article" date="2020" name="mSystems">
        <title>Genome- and Community-Level Interaction Insights into Carbon Utilization and Element Cycling Functions of Hydrothermarchaeota in Hydrothermal Sediment.</title>
        <authorList>
            <person name="Zhou Z."/>
            <person name="Liu Y."/>
            <person name="Xu W."/>
            <person name="Pan J."/>
            <person name="Luo Z.H."/>
            <person name="Li M."/>
        </authorList>
    </citation>
    <scope>NUCLEOTIDE SEQUENCE [LARGE SCALE GENOMIC DNA]</scope>
    <source>
        <strain evidence="6">SpSt-12</strain>
    </source>
</reference>
<gene>
    <name evidence="4 6" type="primary">truD</name>
    <name evidence="6" type="ORF">ENN70_00700</name>
</gene>
<keyword evidence="3 4" id="KW-0413">Isomerase</keyword>
<comment type="caution">
    <text evidence="6">The sequence shown here is derived from an EMBL/GenBank/DDBJ whole genome shotgun (WGS) entry which is preliminary data.</text>
</comment>
<dbReference type="Gene3D" id="3.30.70.3160">
    <property type="match status" value="1"/>
</dbReference>
<comment type="similarity">
    <text evidence="1 4">Belongs to the pseudouridine synthase TruD family.</text>
</comment>
<dbReference type="PROSITE" id="PS50984">
    <property type="entry name" value="TRUD"/>
    <property type="match status" value="1"/>
</dbReference>
<comment type="function">
    <text evidence="4">Could be responsible for synthesis of pseudouridine from uracil-13 in transfer RNAs.</text>
</comment>
<protein>
    <recommendedName>
        <fullName evidence="4">Probable tRNA pseudouridine synthase D</fullName>
        <ecNumber evidence="4">5.4.99.27</ecNumber>
    </recommendedName>
    <alternativeName>
        <fullName evidence="4">tRNA pseudouridine(13) synthase</fullName>
    </alternativeName>
    <alternativeName>
        <fullName evidence="4">tRNA pseudouridylate synthase D</fullName>
    </alternativeName>
    <alternativeName>
        <fullName evidence="4">tRNA-uridine isomerase D</fullName>
    </alternativeName>
</protein>
<dbReference type="Pfam" id="PF01142">
    <property type="entry name" value="TruD"/>
    <property type="match status" value="1"/>
</dbReference>
<dbReference type="AlphaFoldDB" id="A0A7C2NAD7"/>
<dbReference type="InterPro" id="IPR020103">
    <property type="entry name" value="PsdUridine_synth_cat_dom_sf"/>
</dbReference>
<dbReference type="PIRSF" id="PIRSF037016">
    <property type="entry name" value="Pseudouridin_synth_euk_prd"/>
    <property type="match status" value="1"/>
</dbReference>
<dbReference type="FunFam" id="3.30.70.3160:FF:000001">
    <property type="entry name" value="Probable tRNA pseudouridine synthase D"/>
    <property type="match status" value="1"/>
</dbReference>
<evidence type="ECO:0000256" key="4">
    <source>
        <dbReference type="HAMAP-Rule" id="MF_01082"/>
    </source>
</evidence>
<evidence type="ECO:0000259" key="5">
    <source>
        <dbReference type="PROSITE" id="PS50984"/>
    </source>
</evidence>
<dbReference type="GO" id="GO:0031119">
    <property type="term" value="P:tRNA pseudouridine synthesis"/>
    <property type="evidence" value="ECO:0007669"/>
    <property type="project" value="UniProtKB-UniRule"/>
</dbReference>
<evidence type="ECO:0000313" key="6">
    <source>
        <dbReference type="EMBL" id="HET20641.1"/>
    </source>
</evidence>
<dbReference type="NCBIfam" id="TIGR00094">
    <property type="entry name" value="tRNA_TruD_broad"/>
    <property type="match status" value="1"/>
</dbReference>
<accession>A0A7C2NAD7</accession>
<dbReference type="InterPro" id="IPR011760">
    <property type="entry name" value="PsdUridine_synth_TruD_insert"/>
</dbReference>
<keyword evidence="2 4" id="KW-0819">tRNA processing</keyword>
<dbReference type="SUPFAM" id="SSF55120">
    <property type="entry name" value="Pseudouridine synthase"/>
    <property type="match status" value="1"/>
</dbReference>
<dbReference type="EC" id="5.4.99.27" evidence="4"/>
<evidence type="ECO:0000256" key="2">
    <source>
        <dbReference type="ARBA" id="ARBA00022694"/>
    </source>
</evidence>
<dbReference type="Gene3D" id="3.30.2350.20">
    <property type="entry name" value="TruD, catalytic domain"/>
    <property type="match status" value="1"/>
</dbReference>
<dbReference type="GO" id="GO:0160150">
    <property type="term" value="F:tRNA pseudouridine(13) synthase activity"/>
    <property type="evidence" value="ECO:0007669"/>
    <property type="project" value="UniProtKB-EC"/>
</dbReference>
<feature type="domain" description="TRUD" evidence="5">
    <location>
        <begin position="154"/>
        <end position="375"/>
    </location>
</feature>
<dbReference type="GO" id="GO:0003723">
    <property type="term" value="F:RNA binding"/>
    <property type="evidence" value="ECO:0007669"/>
    <property type="project" value="InterPro"/>
</dbReference>
<feature type="active site" description="Nucleophile" evidence="4">
    <location>
        <position position="81"/>
    </location>
</feature>
<dbReference type="InterPro" id="IPR001656">
    <property type="entry name" value="PsdUridine_synth_TruD"/>
</dbReference>
<dbReference type="PANTHER" id="PTHR13326:SF21">
    <property type="entry name" value="PSEUDOURIDYLATE SYNTHASE PUS7L"/>
    <property type="match status" value="1"/>
</dbReference>
<dbReference type="Gene3D" id="1.10.1510.30">
    <property type="match status" value="1"/>
</dbReference>
<name>A0A7C2NAD7_ARCFL</name>
<comment type="catalytic activity">
    <reaction evidence="4">
        <text>uridine(13) in tRNA = pseudouridine(13) in tRNA</text>
        <dbReference type="Rhea" id="RHEA:42540"/>
        <dbReference type="Rhea" id="RHEA-COMP:10105"/>
        <dbReference type="Rhea" id="RHEA-COMP:10106"/>
        <dbReference type="ChEBI" id="CHEBI:65314"/>
        <dbReference type="ChEBI" id="CHEBI:65315"/>
        <dbReference type="EC" id="5.4.99.27"/>
    </reaction>
</comment>
<evidence type="ECO:0000256" key="1">
    <source>
        <dbReference type="ARBA" id="ARBA00007953"/>
    </source>
</evidence>
<dbReference type="HAMAP" id="MF_01082">
    <property type="entry name" value="TruD"/>
    <property type="match status" value="1"/>
</dbReference>
<evidence type="ECO:0000256" key="3">
    <source>
        <dbReference type="ARBA" id="ARBA00023235"/>
    </source>
</evidence>
<dbReference type="EMBL" id="DSCQ01000011">
    <property type="protein sequence ID" value="HET20641.1"/>
    <property type="molecule type" value="Genomic_DNA"/>
</dbReference>
<dbReference type="InterPro" id="IPR042214">
    <property type="entry name" value="TruD_catalytic"/>
</dbReference>
<sequence>MEEKVGIECYITSTPGMGGEIKVDASDFYVEEVAELNLSDDGDFLIIRVEKRDWDTLNFVRVLSNALGISQKRISFAGTKDKRAHTVQYFSIHKVKREEIEKVSLKDVKIEVLGYTNRAIQLGDLFGNFFRIKVHNCRDGEIFQKTKSELIEKGTPNFFGLQRFGSIRFITHEVGKLILQNNYEEAFWVYVAKPFEGENEEVRKIREILWEERDPKFGLRELPKYLRYERNLLQKLREGKSEEEALLSLPKNLKMMFIHAYQSYIFNRLLSERIRHYGDLKTVERGDFACYLSFRRRPTFSDCSEVDANEARVRYLIKERVASLALPLVGYDTNLKGWSRIALDFLAEDNLDLSSFRTKHKEFSSSGSYRPADMLIEHTDVSFDVNVFSFYLPGGCYATVFLREFLKKELS</sequence>